<reference evidence="1" key="1">
    <citation type="journal article" date="2022" name="bioRxiv">
        <title>Genomics of Preaxostyla Flagellates Illuminates Evolutionary Transitions and the Path Towards Mitochondrial Loss.</title>
        <authorList>
            <person name="Novak L.V.F."/>
            <person name="Treitli S.C."/>
            <person name="Pyrih J."/>
            <person name="Halakuc P."/>
            <person name="Pipaliya S.V."/>
            <person name="Vacek V."/>
            <person name="Brzon O."/>
            <person name="Soukal P."/>
            <person name="Eme L."/>
            <person name="Dacks J.B."/>
            <person name="Karnkowska A."/>
            <person name="Elias M."/>
            <person name="Hampl V."/>
        </authorList>
    </citation>
    <scope>NUCLEOTIDE SEQUENCE</scope>
    <source>
        <strain evidence="1">RCP-MX</strain>
    </source>
</reference>
<evidence type="ECO:0000313" key="2">
    <source>
        <dbReference type="Proteomes" id="UP001141327"/>
    </source>
</evidence>
<dbReference type="EMBL" id="JAPMOS010000029">
    <property type="protein sequence ID" value="KAJ4458465.1"/>
    <property type="molecule type" value="Genomic_DNA"/>
</dbReference>
<dbReference type="Proteomes" id="UP001141327">
    <property type="component" value="Unassembled WGS sequence"/>
</dbReference>
<accession>A0ABQ8ULU2</accession>
<organism evidence="1 2">
    <name type="scientific">Paratrimastix pyriformis</name>
    <dbReference type="NCBI Taxonomy" id="342808"/>
    <lineage>
        <taxon>Eukaryota</taxon>
        <taxon>Metamonada</taxon>
        <taxon>Preaxostyla</taxon>
        <taxon>Paratrimastigidae</taxon>
        <taxon>Paratrimastix</taxon>
    </lineage>
</organism>
<comment type="caution">
    <text evidence="1">The sequence shown here is derived from an EMBL/GenBank/DDBJ whole genome shotgun (WGS) entry which is preliminary data.</text>
</comment>
<keyword evidence="2" id="KW-1185">Reference proteome</keyword>
<proteinExistence type="predicted"/>
<gene>
    <name evidence="1" type="ORF">PAPYR_5861</name>
</gene>
<name>A0ABQ8ULU2_9EUKA</name>
<sequence>MLAPGPPPTSRCRHPTPPLWDLALGEAAIPEAQTLRVAVPARRTERTFSGKVWHSRQATSHRSLALPNPGALHTPFEAWF</sequence>
<protein>
    <submittedName>
        <fullName evidence="1">Uncharacterized protein</fullName>
    </submittedName>
</protein>
<evidence type="ECO:0000313" key="1">
    <source>
        <dbReference type="EMBL" id="KAJ4458465.1"/>
    </source>
</evidence>